<dbReference type="EMBL" id="CAJOAZ010030117">
    <property type="protein sequence ID" value="CAF4430571.1"/>
    <property type="molecule type" value="Genomic_DNA"/>
</dbReference>
<sequence length="58" mass="6849">WKVDGEITKLESQLSDRRIFEIVNVVRSMPLPQIKSNDEVNIAVSCIISRQMKFLYYF</sequence>
<protein>
    <submittedName>
        <fullName evidence="1">Uncharacterized protein</fullName>
    </submittedName>
</protein>
<feature type="non-terminal residue" evidence="1">
    <location>
        <position position="1"/>
    </location>
</feature>
<reference evidence="1" key="1">
    <citation type="submission" date="2021-02" db="EMBL/GenBank/DDBJ databases">
        <authorList>
            <person name="Nowell W R."/>
        </authorList>
    </citation>
    <scope>NUCLEOTIDE SEQUENCE</scope>
</reference>
<name>A0A820R5D7_9BILA</name>
<proteinExistence type="predicted"/>
<comment type="caution">
    <text evidence="1">The sequence shown here is derived from an EMBL/GenBank/DDBJ whole genome shotgun (WGS) entry which is preliminary data.</text>
</comment>
<dbReference type="AlphaFoldDB" id="A0A820R5D7"/>
<dbReference type="Proteomes" id="UP000663844">
    <property type="component" value="Unassembled WGS sequence"/>
</dbReference>
<evidence type="ECO:0000313" key="1">
    <source>
        <dbReference type="EMBL" id="CAF4430571.1"/>
    </source>
</evidence>
<organism evidence="1 2">
    <name type="scientific">Adineta steineri</name>
    <dbReference type="NCBI Taxonomy" id="433720"/>
    <lineage>
        <taxon>Eukaryota</taxon>
        <taxon>Metazoa</taxon>
        <taxon>Spiralia</taxon>
        <taxon>Gnathifera</taxon>
        <taxon>Rotifera</taxon>
        <taxon>Eurotatoria</taxon>
        <taxon>Bdelloidea</taxon>
        <taxon>Adinetida</taxon>
        <taxon>Adinetidae</taxon>
        <taxon>Adineta</taxon>
    </lineage>
</organism>
<accession>A0A820R5D7</accession>
<gene>
    <name evidence="1" type="ORF">OXD698_LOCUS53204</name>
</gene>
<evidence type="ECO:0000313" key="2">
    <source>
        <dbReference type="Proteomes" id="UP000663844"/>
    </source>
</evidence>